<reference evidence="2" key="1">
    <citation type="journal article" date="2015" name="PeerJ">
        <title>First genomic representation of candidate bacterial phylum KSB3 points to enhanced environmental sensing as a trigger of wastewater bulking.</title>
        <authorList>
            <person name="Sekiguchi Y."/>
            <person name="Ohashi A."/>
            <person name="Parks D.H."/>
            <person name="Yamauchi T."/>
            <person name="Tyson G.W."/>
            <person name="Hugenholtz P."/>
        </authorList>
    </citation>
    <scope>NUCLEOTIDE SEQUENCE [LARGE SCALE GENOMIC DNA]</scope>
</reference>
<name>A0A0S6W0D7_9BACT</name>
<feature type="transmembrane region" description="Helical" evidence="1">
    <location>
        <begin position="51"/>
        <end position="67"/>
    </location>
</feature>
<accession>A0A0S6W0D7</accession>
<dbReference type="InterPro" id="IPR029063">
    <property type="entry name" value="SAM-dependent_MTases_sf"/>
</dbReference>
<dbReference type="HOGENOM" id="CLU_018383_0_0_0"/>
<dbReference type="SUPFAM" id="SSF53335">
    <property type="entry name" value="S-adenosyl-L-methionine-dependent methyltransferases"/>
    <property type="match status" value="1"/>
</dbReference>
<proteinExistence type="predicted"/>
<dbReference type="EMBL" id="DF820459">
    <property type="protein sequence ID" value="GAK53112.1"/>
    <property type="molecule type" value="Genomic_DNA"/>
</dbReference>
<gene>
    <name evidence="2" type="ORF">U14_04372</name>
</gene>
<feature type="transmembrane region" description="Helical" evidence="1">
    <location>
        <begin position="819"/>
        <end position="838"/>
    </location>
</feature>
<keyword evidence="1" id="KW-0812">Transmembrane</keyword>
<feature type="transmembrane region" description="Helical" evidence="1">
    <location>
        <begin position="144"/>
        <end position="167"/>
    </location>
</feature>
<feature type="transmembrane region" description="Helical" evidence="1">
    <location>
        <begin position="723"/>
        <end position="749"/>
    </location>
</feature>
<feature type="transmembrane region" description="Helical" evidence="1">
    <location>
        <begin position="789"/>
        <end position="813"/>
    </location>
</feature>
<evidence type="ECO:0008006" key="4">
    <source>
        <dbReference type="Google" id="ProtNLM"/>
    </source>
</evidence>
<feature type="transmembrane region" description="Helical" evidence="1">
    <location>
        <begin position="626"/>
        <end position="649"/>
    </location>
</feature>
<feature type="transmembrane region" description="Helical" evidence="1">
    <location>
        <begin position="692"/>
        <end position="711"/>
    </location>
</feature>
<dbReference type="Pfam" id="PF01564">
    <property type="entry name" value="Spermine_synth"/>
    <property type="match status" value="1"/>
</dbReference>
<dbReference type="Gene3D" id="3.40.50.150">
    <property type="entry name" value="Vaccinia Virus protein VP39"/>
    <property type="match status" value="1"/>
</dbReference>
<feature type="transmembrane region" description="Helical" evidence="1">
    <location>
        <begin position="179"/>
        <end position="203"/>
    </location>
</feature>
<dbReference type="AlphaFoldDB" id="A0A0S6W0D7"/>
<keyword evidence="1" id="KW-0472">Membrane</keyword>
<dbReference type="Proteomes" id="UP000030700">
    <property type="component" value="Unassembled WGS sequence"/>
</dbReference>
<evidence type="ECO:0000313" key="2">
    <source>
        <dbReference type="EMBL" id="GAK53112.1"/>
    </source>
</evidence>
<dbReference type="CDD" id="cd02440">
    <property type="entry name" value="AdoMet_MTases"/>
    <property type="match status" value="1"/>
</dbReference>
<keyword evidence="1" id="KW-1133">Transmembrane helix</keyword>
<feature type="transmembrane region" description="Helical" evidence="1">
    <location>
        <begin position="755"/>
        <end position="777"/>
    </location>
</feature>
<keyword evidence="3" id="KW-1185">Reference proteome</keyword>
<feature type="transmembrane region" description="Helical" evidence="1">
    <location>
        <begin position="79"/>
        <end position="98"/>
    </location>
</feature>
<evidence type="ECO:0000313" key="3">
    <source>
        <dbReference type="Proteomes" id="UP000030700"/>
    </source>
</evidence>
<organism evidence="2">
    <name type="scientific">Candidatus Moduliflexus flocculans</name>
    <dbReference type="NCBI Taxonomy" id="1499966"/>
    <lineage>
        <taxon>Bacteria</taxon>
        <taxon>Candidatus Moduliflexota</taxon>
        <taxon>Candidatus Moduliflexia</taxon>
        <taxon>Candidatus Moduliflexales</taxon>
        <taxon>Candidatus Moduliflexaceae</taxon>
    </lineage>
</organism>
<feature type="transmembrane region" description="Helical" evidence="1">
    <location>
        <begin position="239"/>
        <end position="257"/>
    </location>
</feature>
<sequence length="840" mass="92865">MKHSWSKFFIGLIDIVLVLLFAVVLYIHFVAPIRFEFGSLKFSAAGYNKPFLMMAGLWLLRYIIVFITNPKMQKSRMAWYYIGISLISGATLLMQVAMTRIFSVAFFNHYAFLIISTALFGFGFSGVVLAIFPSIKKFDLNKTVAFFSLCFGISAVIILKIVIAVPLQFGKLDSQTIQMVYLSIYFLGLAIPFFFSGMVVALLLSNIASEVNKLYFSDLLGAGIGCIFVLPLVPAITAPGAVMVAAMLGCAAAAAFAKHAGKYLVALSLLFMVAIAVLLPFANSHFRVKVHEGKRSFRDEETEFSKWGPISRIDITPYGLDKILWIDGGSNQSFMKPFDGNVEALEPSPLAGLVYQFVKHPDVLVVGPAAGEEVLYMLSYKPKSVTGVELDPVICDIMQNEYKGFVGGIYNLPNTKLINDEGRSYIRRSPDKYDIIQQVNNASPTAIASGALNISETYLITVEAFHEYLDHLKPGGYVFIRRYGAIRLAVVAAQALRERGVEHPEEQIIVMSDPLHTVAGGQFFLKNGAFTEEELAMFRQPGNYENLMHGPAALNVQHPKYAEYRSLIADPNAWKKYDEVGISMFPVTDDRPFFNHFTKFARFNKDTVPEEFKPIFRVYGNTDNSLLVILGEAAGLAVIFIILPLYIFHRAGLHAPGKIRFLLYFFSLGLAFIFIEIVLIQKFTLFMGNPTYSVTIVLFSLLIAAGCGSFLSGRFKQNPQGALLVVITAIALLCLAEFTVAPKIFAIFLGDSMPVRMFVSLLMIFPLGMMMGMPFPLGITFANRVVPRLIPWVWGINGYATVIGSVLCVILALSLGFKAVIFVACAIYIAGLIALLTVKA</sequence>
<feature type="transmembrane region" description="Helical" evidence="1">
    <location>
        <begin position="215"/>
        <end position="233"/>
    </location>
</feature>
<evidence type="ECO:0000256" key="1">
    <source>
        <dbReference type="SAM" id="Phobius"/>
    </source>
</evidence>
<feature type="transmembrane region" description="Helical" evidence="1">
    <location>
        <begin position="110"/>
        <end position="132"/>
    </location>
</feature>
<feature type="transmembrane region" description="Helical" evidence="1">
    <location>
        <begin position="661"/>
        <end position="680"/>
    </location>
</feature>
<dbReference type="STRING" id="1499966.U14_04372"/>
<feature type="transmembrane region" description="Helical" evidence="1">
    <location>
        <begin position="264"/>
        <end position="282"/>
    </location>
</feature>
<feature type="transmembrane region" description="Helical" evidence="1">
    <location>
        <begin position="12"/>
        <end position="31"/>
    </location>
</feature>
<protein>
    <recommendedName>
        <fullName evidence="4">Spermine synthase</fullName>
    </recommendedName>
</protein>